<evidence type="ECO:0000313" key="1">
    <source>
        <dbReference type="EMBL" id="KAF0651337.1"/>
    </source>
</evidence>
<accession>A0A1Y2NSF5</accession>
<gene>
    <name evidence="2" type="ORF">BG846_03982</name>
    <name evidence="1" type="ORF">K701_04190</name>
</gene>
<dbReference type="RefSeq" id="WP_051839906.1">
    <property type="nucleotide sequence ID" value="NZ_ASYR01000004.1"/>
</dbReference>
<keyword evidence="4" id="KW-1185">Reference proteome</keyword>
<dbReference type="GeneID" id="91407122"/>
<reference evidence="1 4" key="1">
    <citation type="submission" date="2013-05" db="EMBL/GenBank/DDBJ databases">
        <title>Genome Sequence of Streptomyces fradiae.</title>
        <authorList>
            <person name="Kirby R."/>
        </authorList>
    </citation>
    <scope>NUCLEOTIDE SEQUENCE [LARGE SCALE GENOMIC DNA]</scope>
    <source>
        <strain evidence="1 4">ATCC 10745</strain>
    </source>
</reference>
<dbReference type="Proteomes" id="UP000194318">
    <property type="component" value="Unassembled WGS sequence"/>
</dbReference>
<name>A0A1Y2NSF5_STRFR</name>
<dbReference type="EMBL" id="ASYR01000004">
    <property type="protein sequence ID" value="KAF0651337.1"/>
    <property type="molecule type" value="Genomic_DNA"/>
</dbReference>
<sequence length="84" mass="9140">MPDQNVTIPPETARHVLWTFGRDGGHRPGSFTEALIGLLARADETNSLRLGIVYPAEAAAVRLAKYDLNGLDKLRRIADEQAAA</sequence>
<protein>
    <submittedName>
        <fullName evidence="2">Uncharacterized protein</fullName>
    </submittedName>
</protein>
<dbReference type="AlphaFoldDB" id="A0A1Y2NSF5"/>
<comment type="caution">
    <text evidence="2">The sequence shown here is derived from an EMBL/GenBank/DDBJ whole genome shotgun (WGS) entry which is preliminary data.</text>
</comment>
<evidence type="ECO:0000313" key="2">
    <source>
        <dbReference type="EMBL" id="OSY50406.1"/>
    </source>
</evidence>
<evidence type="ECO:0000313" key="3">
    <source>
        <dbReference type="Proteomes" id="UP000194318"/>
    </source>
</evidence>
<proteinExistence type="predicted"/>
<dbReference type="Proteomes" id="UP000731519">
    <property type="component" value="Unassembled WGS sequence"/>
</dbReference>
<evidence type="ECO:0000313" key="4">
    <source>
        <dbReference type="Proteomes" id="UP000731519"/>
    </source>
</evidence>
<organism evidence="2 3">
    <name type="scientific">Streptomyces fradiae ATCC 10745 = DSM 40063</name>
    <dbReference type="NCBI Taxonomy" id="1319510"/>
    <lineage>
        <taxon>Bacteria</taxon>
        <taxon>Bacillati</taxon>
        <taxon>Actinomycetota</taxon>
        <taxon>Actinomycetes</taxon>
        <taxon>Kitasatosporales</taxon>
        <taxon>Streptomycetaceae</taxon>
        <taxon>Streptomyces</taxon>
    </lineage>
</organism>
<dbReference type="EMBL" id="MIFZ01000283">
    <property type="protein sequence ID" value="OSY50406.1"/>
    <property type="molecule type" value="Genomic_DNA"/>
</dbReference>
<reference evidence="2 3" key="2">
    <citation type="submission" date="2016-09" db="EMBL/GenBank/DDBJ databases">
        <title>Streptomyces fradiae DSM40063, a candidate organism with high potential of specific P450 cytochromes.</title>
        <authorList>
            <person name="Grumaz C."/>
            <person name="Vainshtein Y."/>
            <person name="Kirstahler P."/>
            <person name="Sohn K."/>
        </authorList>
    </citation>
    <scope>NUCLEOTIDE SEQUENCE [LARGE SCALE GENOMIC DNA]</scope>
    <source>
        <strain evidence="2 3">DSM 40063</strain>
    </source>
</reference>